<dbReference type="OrthoDB" id="5872at2"/>
<organism evidence="1 2">
    <name type="scientific">Clostridium grantii DSM 8605</name>
    <dbReference type="NCBI Taxonomy" id="1121316"/>
    <lineage>
        <taxon>Bacteria</taxon>
        <taxon>Bacillati</taxon>
        <taxon>Bacillota</taxon>
        <taxon>Clostridia</taxon>
        <taxon>Eubacteriales</taxon>
        <taxon>Clostridiaceae</taxon>
        <taxon>Clostridium</taxon>
    </lineage>
</organism>
<dbReference type="AlphaFoldDB" id="A0A1M5W6P7"/>
<accession>A0A1M5W6P7</accession>
<dbReference type="NCBIfam" id="NF004088">
    <property type="entry name" value="PRK05590.1"/>
    <property type="match status" value="1"/>
</dbReference>
<dbReference type="STRING" id="1121316.SAMN02745207_02690"/>
<dbReference type="InterPro" id="IPR004027">
    <property type="entry name" value="SEC_C_motif"/>
</dbReference>
<protein>
    <submittedName>
        <fullName evidence="1">SEC-C motif-containing protein</fullName>
    </submittedName>
</protein>
<sequence>MSLYKQWNDMVVEFVKANGEAAFWDKYEAIEKGIYIGILSDHNKIFEGKVGELAEKLNAPLDFFIGFLDGINESLNEELDMENLKIDTEIKLDIDLARLYFNMLDAKAEYLYNLSQWEGIFSEEKRKEITKAWRESKIVIKEPKIGRNDPCTCGSGRKYKKCCGKNA</sequence>
<keyword evidence="2" id="KW-1185">Reference proteome</keyword>
<dbReference type="PANTHER" id="PTHR33747">
    <property type="entry name" value="UPF0225 PROTEIN SCO1677"/>
    <property type="match status" value="1"/>
</dbReference>
<dbReference type="Gene3D" id="3.10.450.50">
    <property type="match status" value="1"/>
</dbReference>
<dbReference type="RefSeq" id="WP_073338939.1">
    <property type="nucleotide sequence ID" value="NZ_FQXM01000015.1"/>
</dbReference>
<evidence type="ECO:0000313" key="2">
    <source>
        <dbReference type="Proteomes" id="UP000184447"/>
    </source>
</evidence>
<dbReference type="PANTHER" id="PTHR33747:SF1">
    <property type="entry name" value="ADENYLATE CYCLASE-ASSOCIATED CAP C-TERMINAL DOMAIN-CONTAINING PROTEIN"/>
    <property type="match status" value="1"/>
</dbReference>
<gene>
    <name evidence="1" type="ORF">SAMN02745207_02690</name>
</gene>
<dbReference type="EMBL" id="FQXM01000015">
    <property type="protein sequence ID" value="SHH82854.1"/>
    <property type="molecule type" value="Genomic_DNA"/>
</dbReference>
<proteinExistence type="predicted"/>
<dbReference type="Pfam" id="PF02810">
    <property type="entry name" value="SEC-C"/>
    <property type="match status" value="1"/>
</dbReference>
<reference evidence="1 2" key="1">
    <citation type="submission" date="2016-11" db="EMBL/GenBank/DDBJ databases">
        <authorList>
            <person name="Jaros S."/>
            <person name="Januszkiewicz K."/>
            <person name="Wedrychowicz H."/>
        </authorList>
    </citation>
    <scope>NUCLEOTIDE SEQUENCE [LARGE SCALE GENOMIC DNA]</scope>
    <source>
        <strain evidence="1 2">DSM 8605</strain>
    </source>
</reference>
<dbReference type="SUPFAM" id="SSF103642">
    <property type="entry name" value="Sec-C motif"/>
    <property type="match status" value="1"/>
</dbReference>
<dbReference type="Proteomes" id="UP000184447">
    <property type="component" value="Unassembled WGS sequence"/>
</dbReference>
<name>A0A1M5W6P7_9CLOT</name>
<evidence type="ECO:0000313" key="1">
    <source>
        <dbReference type="EMBL" id="SHH82854.1"/>
    </source>
</evidence>